<protein>
    <submittedName>
        <fullName evidence="1">Uncharacterized protein</fullName>
    </submittedName>
</protein>
<accession>A0A9D4NKW1</accession>
<name>A0A9D4NKW1_DREPO</name>
<reference evidence="1" key="1">
    <citation type="journal article" date="2019" name="bioRxiv">
        <title>The Genome of the Zebra Mussel, Dreissena polymorpha: A Resource for Invasive Species Research.</title>
        <authorList>
            <person name="McCartney M.A."/>
            <person name="Auch B."/>
            <person name="Kono T."/>
            <person name="Mallez S."/>
            <person name="Zhang Y."/>
            <person name="Obille A."/>
            <person name="Becker A."/>
            <person name="Abrahante J.E."/>
            <person name="Garbe J."/>
            <person name="Badalamenti J.P."/>
            <person name="Herman A."/>
            <person name="Mangelson H."/>
            <person name="Liachko I."/>
            <person name="Sullivan S."/>
            <person name="Sone E.D."/>
            <person name="Koren S."/>
            <person name="Silverstein K.A.T."/>
            <person name="Beckman K.B."/>
            <person name="Gohl D.M."/>
        </authorList>
    </citation>
    <scope>NUCLEOTIDE SEQUENCE</scope>
    <source>
        <strain evidence="1">Duluth1</strain>
        <tissue evidence="1">Whole animal</tissue>
    </source>
</reference>
<dbReference type="EMBL" id="JAIWYP010000001">
    <property type="protein sequence ID" value="KAH3896170.1"/>
    <property type="molecule type" value="Genomic_DNA"/>
</dbReference>
<proteinExistence type="predicted"/>
<comment type="caution">
    <text evidence="1">The sequence shown here is derived from an EMBL/GenBank/DDBJ whole genome shotgun (WGS) entry which is preliminary data.</text>
</comment>
<reference evidence="1" key="2">
    <citation type="submission" date="2020-11" db="EMBL/GenBank/DDBJ databases">
        <authorList>
            <person name="McCartney M.A."/>
            <person name="Auch B."/>
            <person name="Kono T."/>
            <person name="Mallez S."/>
            <person name="Becker A."/>
            <person name="Gohl D.M."/>
            <person name="Silverstein K.A.T."/>
            <person name="Koren S."/>
            <person name="Bechman K.B."/>
            <person name="Herman A."/>
            <person name="Abrahante J.E."/>
            <person name="Garbe J."/>
        </authorList>
    </citation>
    <scope>NUCLEOTIDE SEQUENCE</scope>
    <source>
        <strain evidence="1">Duluth1</strain>
        <tissue evidence="1">Whole animal</tissue>
    </source>
</reference>
<gene>
    <name evidence="1" type="ORF">DPMN_020343</name>
</gene>
<organism evidence="1 2">
    <name type="scientific">Dreissena polymorpha</name>
    <name type="common">Zebra mussel</name>
    <name type="synonym">Mytilus polymorpha</name>
    <dbReference type="NCBI Taxonomy" id="45954"/>
    <lineage>
        <taxon>Eukaryota</taxon>
        <taxon>Metazoa</taxon>
        <taxon>Spiralia</taxon>
        <taxon>Lophotrochozoa</taxon>
        <taxon>Mollusca</taxon>
        <taxon>Bivalvia</taxon>
        <taxon>Autobranchia</taxon>
        <taxon>Heteroconchia</taxon>
        <taxon>Euheterodonta</taxon>
        <taxon>Imparidentia</taxon>
        <taxon>Neoheterodontei</taxon>
        <taxon>Myida</taxon>
        <taxon>Dreissenoidea</taxon>
        <taxon>Dreissenidae</taxon>
        <taxon>Dreissena</taxon>
    </lineage>
</organism>
<keyword evidence="2" id="KW-1185">Reference proteome</keyword>
<dbReference type="Proteomes" id="UP000828390">
    <property type="component" value="Unassembled WGS sequence"/>
</dbReference>
<evidence type="ECO:0000313" key="2">
    <source>
        <dbReference type="Proteomes" id="UP000828390"/>
    </source>
</evidence>
<sequence length="53" mass="6266">MPGALLHNLLANKSQSWQPSNEESWRFFKEDTRHDSLCKNVLDRGRRRGRAKK</sequence>
<dbReference type="AlphaFoldDB" id="A0A9D4NKW1"/>
<evidence type="ECO:0000313" key="1">
    <source>
        <dbReference type="EMBL" id="KAH3896170.1"/>
    </source>
</evidence>